<gene>
    <name evidence="2" type="ORF">HYH03_007521</name>
</gene>
<organism evidence="2 3">
    <name type="scientific">Edaphochlamys debaryana</name>
    <dbReference type="NCBI Taxonomy" id="47281"/>
    <lineage>
        <taxon>Eukaryota</taxon>
        <taxon>Viridiplantae</taxon>
        <taxon>Chlorophyta</taxon>
        <taxon>core chlorophytes</taxon>
        <taxon>Chlorophyceae</taxon>
        <taxon>CS clade</taxon>
        <taxon>Chlamydomonadales</taxon>
        <taxon>Chlamydomonadales incertae sedis</taxon>
        <taxon>Edaphochlamys</taxon>
    </lineage>
</organism>
<feature type="compositionally biased region" description="Low complexity" evidence="1">
    <location>
        <begin position="37"/>
        <end position="51"/>
    </location>
</feature>
<dbReference type="AlphaFoldDB" id="A0A836C0H3"/>
<name>A0A836C0H3_9CHLO</name>
<dbReference type="Gene3D" id="3.40.50.150">
    <property type="entry name" value="Vaccinia Virus protein VP39"/>
    <property type="match status" value="1"/>
</dbReference>
<evidence type="ECO:0000313" key="3">
    <source>
        <dbReference type="Proteomes" id="UP000612055"/>
    </source>
</evidence>
<evidence type="ECO:0000256" key="1">
    <source>
        <dbReference type="SAM" id="MobiDB-lite"/>
    </source>
</evidence>
<proteinExistence type="predicted"/>
<dbReference type="Proteomes" id="UP000612055">
    <property type="component" value="Unassembled WGS sequence"/>
</dbReference>
<reference evidence="2" key="1">
    <citation type="journal article" date="2020" name="bioRxiv">
        <title>Comparative genomics of Chlamydomonas.</title>
        <authorList>
            <person name="Craig R.J."/>
            <person name="Hasan A.R."/>
            <person name="Ness R.W."/>
            <person name="Keightley P.D."/>
        </authorList>
    </citation>
    <scope>NUCLEOTIDE SEQUENCE</scope>
    <source>
        <strain evidence="2">CCAP 11/70</strain>
    </source>
</reference>
<keyword evidence="3" id="KW-1185">Reference proteome</keyword>
<dbReference type="InterPro" id="IPR029063">
    <property type="entry name" value="SAM-dependent_MTases_sf"/>
</dbReference>
<feature type="region of interest" description="Disordered" evidence="1">
    <location>
        <begin position="179"/>
        <end position="201"/>
    </location>
</feature>
<dbReference type="InterPro" id="IPR019410">
    <property type="entry name" value="Methyltransf_16"/>
</dbReference>
<dbReference type="SUPFAM" id="SSF53335">
    <property type="entry name" value="S-adenosyl-L-methionine-dependent methyltransferases"/>
    <property type="match status" value="1"/>
</dbReference>
<dbReference type="OrthoDB" id="413520at2759"/>
<accession>A0A836C0H3</accession>
<evidence type="ECO:0000313" key="2">
    <source>
        <dbReference type="EMBL" id="KAG2494469.1"/>
    </source>
</evidence>
<comment type="caution">
    <text evidence="2">The sequence shown here is derived from an EMBL/GenBank/DDBJ whole genome shotgun (WGS) entry which is preliminary data.</text>
</comment>
<feature type="region of interest" description="Disordered" evidence="1">
    <location>
        <begin position="19"/>
        <end position="55"/>
    </location>
</feature>
<dbReference type="PANTHER" id="PTHR14614:SF132">
    <property type="entry name" value="PROTEIN-LYSINE METHYLTRANSFERASE C42C1.13"/>
    <property type="match status" value="1"/>
</dbReference>
<sequence>MQREEVAVRVGSFTVRLLQRPPGVAPSPDRHDPTPCDPTTSTPAVTSAPDASPSPAPLAPADCLLGWELWPAATLLASFLASPAGAALIPPGARVLELGAGLGLPGIVAALAAAPAEVVLSDLPQALTLAQANAEANRVADRCRAEPLDWRDLAAAAGAAHPGSGSPAPVAEVVEAEAGAAGPGAEGRASQHGDAAGPTCPRGGARHVGAYDVVLAADVVYVSSLAPLLADVAAAVCRPGGRVVVGHTVRKSVWLDRATGEVRRDDRDEPWDAFLAQMTQTHGFSARTVATGADLGAAAAAGEHGEEDTGREVVSTQAADCFVSVFKRGG</sequence>
<dbReference type="Pfam" id="PF10294">
    <property type="entry name" value="Methyltransf_16"/>
    <property type="match status" value="1"/>
</dbReference>
<dbReference type="EMBL" id="JAEHOE010000031">
    <property type="protein sequence ID" value="KAG2494469.1"/>
    <property type="molecule type" value="Genomic_DNA"/>
</dbReference>
<protein>
    <submittedName>
        <fullName evidence="2">Uncharacterized protein</fullName>
    </submittedName>
</protein>
<dbReference type="PANTHER" id="PTHR14614">
    <property type="entry name" value="HEPATOCELLULAR CARCINOMA-ASSOCIATED ANTIGEN"/>
    <property type="match status" value="1"/>
</dbReference>